<reference evidence="8 9" key="1">
    <citation type="journal article" date="2018" name="Sci. Data">
        <title>The draft genome sequence of cork oak.</title>
        <authorList>
            <person name="Ramos A.M."/>
            <person name="Usie A."/>
            <person name="Barbosa P."/>
            <person name="Barros P.M."/>
            <person name="Capote T."/>
            <person name="Chaves I."/>
            <person name="Simoes F."/>
            <person name="Abreu I."/>
            <person name="Carrasquinho I."/>
            <person name="Faro C."/>
            <person name="Guimaraes J.B."/>
            <person name="Mendonca D."/>
            <person name="Nobrega F."/>
            <person name="Rodrigues L."/>
            <person name="Saibo N.J.M."/>
            <person name="Varela M.C."/>
            <person name="Egas C."/>
            <person name="Matos J."/>
            <person name="Miguel C.M."/>
            <person name="Oliveira M.M."/>
            <person name="Ricardo C.P."/>
            <person name="Goncalves S."/>
        </authorList>
    </citation>
    <scope>NUCLEOTIDE SEQUENCE [LARGE SCALE GENOMIC DNA]</scope>
    <source>
        <strain evidence="9">cv. HL8</strain>
    </source>
</reference>
<name>A0AAW0KXQ7_QUESU</name>
<keyword evidence="9" id="KW-1185">Reference proteome</keyword>
<sequence>MAVQLVLVITVNFLLLLTIGLAEAAPIPLTGCKFSQQHQMQNRVAKLGYGNVTSIPYPSGIRPSCYMDDWFEIVCNGTGAFLKRINMEVLQLTISSDESVTDRVLVKSPIIYCNCYNNRSGGTFNLAGSPLVFSSYANKFTAVGCDNFATMTAIEPMVIGCKSESNGSNRSEELKCSGINCCKSTIPSSLQVFSAEFRSKDFQSPKNECKFAFLVYQQWFRSNRRDPTSVVNWGYAPVMLDWAIYND</sequence>
<dbReference type="Pfam" id="PF08488">
    <property type="entry name" value="WAK"/>
    <property type="match status" value="1"/>
</dbReference>
<dbReference type="GO" id="GO:0016020">
    <property type="term" value="C:membrane"/>
    <property type="evidence" value="ECO:0007669"/>
    <property type="project" value="UniProtKB-SubCell"/>
</dbReference>
<keyword evidence="4" id="KW-1015">Disulfide bond</keyword>
<organism evidence="8 9">
    <name type="scientific">Quercus suber</name>
    <name type="common">Cork oak</name>
    <dbReference type="NCBI Taxonomy" id="58331"/>
    <lineage>
        <taxon>Eukaryota</taxon>
        <taxon>Viridiplantae</taxon>
        <taxon>Streptophyta</taxon>
        <taxon>Embryophyta</taxon>
        <taxon>Tracheophyta</taxon>
        <taxon>Spermatophyta</taxon>
        <taxon>Magnoliopsida</taxon>
        <taxon>eudicotyledons</taxon>
        <taxon>Gunneridae</taxon>
        <taxon>Pentapetalae</taxon>
        <taxon>rosids</taxon>
        <taxon>fabids</taxon>
        <taxon>Fagales</taxon>
        <taxon>Fagaceae</taxon>
        <taxon>Quercus</taxon>
    </lineage>
</organism>
<evidence type="ECO:0000259" key="7">
    <source>
        <dbReference type="Pfam" id="PF08488"/>
    </source>
</evidence>
<evidence type="ECO:0000256" key="2">
    <source>
        <dbReference type="ARBA" id="ARBA00022527"/>
    </source>
</evidence>
<feature type="chain" id="PRO_5043956811" evidence="6">
    <location>
        <begin position="25"/>
        <end position="247"/>
    </location>
</feature>
<comment type="caution">
    <text evidence="8">The sequence shown here is derived from an EMBL/GenBank/DDBJ whole genome shotgun (WGS) entry which is preliminary data.</text>
</comment>
<feature type="domain" description="Wall-associated receptor kinase" evidence="7">
    <location>
        <begin position="174"/>
        <end position="244"/>
    </location>
</feature>
<evidence type="ECO:0000256" key="6">
    <source>
        <dbReference type="SAM" id="SignalP"/>
    </source>
</evidence>
<keyword evidence="3" id="KW-0808">Transferase</keyword>
<evidence type="ECO:0000313" key="8">
    <source>
        <dbReference type="EMBL" id="KAK7843451.1"/>
    </source>
</evidence>
<feature type="signal peptide" evidence="6">
    <location>
        <begin position="1"/>
        <end position="24"/>
    </location>
</feature>
<keyword evidence="2" id="KW-0418">Kinase</keyword>
<evidence type="ECO:0000313" key="9">
    <source>
        <dbReference type="Proteomes" id="UP000237347"/>
    </source>
</evidence>
<keyword evidence="6" id="KW-0732">Signal</keyword>
<comment type="subcellular location">
    <subcellularLocation>
        <location evidence="1">Membrane</location>
        <topology evidence="1">Single-pass type I membrane protein</topology>
    </subcellularLocation>
</comment>
<dbReference type="GO" id="GO:0004674">
    <property type="term" value="F:protein serine/threonine kinase activity"/>
    <property type="evidence" value="ECO:0007669"/>
    <property type="project" value="UniProtKB-KW"/>
</dbReference>
<dbReference type="InterPro" id="IPR013695">
    <property type="entry name" value="WAK"/>
</dbReference>
<keyword evidence="2" id="KW-0723">Serine/threonine-protein kinase</keyword>
<accession>A0AAW0KXQ7</accession>
<dbReference type="EMBL" id="PKMF04000204">
    <property type="protein sequence ID" value="KAK7843451.1"/>
    <property type="molecule type" value="Genomic_DNA"/>
</dbReference>
<evidence type="ECO:0000256" key="4">
    <source>
        <dbReference type="ARBA" id="ARBA00023157"/>
    </source>
</evidence>
<dbReference type="Proteomes" id="UP000237347">
    <property type="component" value="Unassembled WGS sequence"/>
</dbReference>
<gene>
    <name evidence="8" type="primary">WAKL22_0</name>
    <name evidence="8" type="ORF">CFP56_012569</name>
</gene>
<evidence type="ECO:0000256" key="5">
    <source>
        <dbReference type="ARBA" id="ARBA00023180"/>
    </source>
</evidence>
<dbReference type="AlphaFoldDB" id="A0AAW0KXQ7"/>
<protein>
    <submittedName>
        <fullName evidence="8">Wall-associated receptor kinase-like 22</fullName>
    </submittedName>
</protein>
<evidence type="ECO:0000256" key="3">
    <source>
        <dbReference type="ARBA" id="ARBA00022679"/>
    </source>
</evidence>
<evidence type="ECO:0000256" key="1">
    <source>
        <dbReference type="ARBA" id="ARBA00004479"/>
    </source>
</evidence>
<dbReference type="PANTHER" id="PTHR33491">
    <property type="entry name" value="OSJNBA0016N04.9 PROTEIN"/>
    <property type="match status" value="1"/>
</dbReference>
<keyword evidence="5" id="KW-0325">Glycoprotein</keyword>
<proteinExistence type="predicted"/>